<dbReference type="Pfam" id="PF00296">
    <property type="entry name" value="Bac_luciferase"/>
    <property type="match status" value="1"/>
</dbReference>
<keyword evidence="3" id="KW-1185">Reference proteome</keyword>
<reference evidence="2 3" key="1">
    <citation type="journal article" date="2015" name="Int. J. Syst. Evol. Microbiol.">
        <title>Novibacillus thermophilus gen. nov., sp. nov., a Gram-staining-negative and moderately thermophilic member of the family Thermoactinomycetaceae.</title>
        <authorList>
            <person name="Yang G."/>
            <person name="Chen J."/>
            <person name="Zhou S."/>
        </authorList>
    </citation>
    <scope>NUCLEOTIDE SEQUENCE [LARGE SCALE GENOMIC DNA]</scope>
    <source>
        <strain evidence="2 3">SG-1</strain>
    </source>
</reference>
<evidence type="ECO:0000313" key="3">
    <source>
        <dbReference type="Proteomes" id="UP000188603"/>
    </source>
</evidence>
<name>A0A1U9K7F8_9BACL</name>
<dbReference type="SUPFAM" id="SSF51679">
    <property type="entry name" value="Bacterial luciferase-like"/>
    <property type="match status" value="1"/>
</dbReference>
<organism evidence="2 3">
    <name type="scientific">Novibacillus thermophilus</name>
    <dbReference type="NCBI Taxonomy" id="1471761"/>
    <lineage>
        <taxon>Bacteria</taxon>
        <taxon>Bacillati</taxon>
        <taxon>Bacillota</taxon>
        <taxon>Bacilli</taxon>
        <taxon>Bacillales</taxon>
        <taxon>Thermoactinomycetaceae</taxon>
        <taxon>Novibacillus</taxon>
    </lineage>
</organism>
<dbReference type="InterPro" id="IPR011251">
    <property type="entry name" value="Luciferase-like_dom"/>
</dbReference>
<protein>
    <recommendedName>
        <fullName evidence="1">Luciferase-like domain-containing protein</fullName>
    </recommendedName>
</protein>
<evidence type="ECO:0000259" key="1">
    <source>
        <dbReference type="Pfam" id="PF00296"/>
    </source>
</evidence>
<dbReference type="InterPro" id="IPR036661">
    <property type="entry name" value="Luciferase-like_sf"/>
</dbReference>
<sequence length="100" mass="10969">MVNVCAMRLKELCWPTKSARMCTASEHHRADYTSSAPAIVLAAAAIQTKRLSLTSAVSVFSSDDPMRAYQDFATLDALFGRVVRLQGIFSAVSLQSRRLC</sequence>
<feature type="domain" description="Luciferase-like" evidence="1">
    <location>
        <begin position="22"/>
        <end position="80"/>
    </location>
</feature>
<accession>A0A1U9K7F8</accession>
<evidence type="ECO:0000313" key="2">
    <source>
        <dbReference type="EMBL" id="AQS55968.1"/>
    </source>
</evidence>
<dbReference type="AlphaFoldDB" id="A0A1U9K7F8"/>
<dbReference type="Proteomes" id="UP000188603">
    <property type="component" value="Chromosome"/>
</dbReference>
<dbReference type="GO" id="GO:0016705">
    <property type="term" value="F:oxidoreductase activity, acting on paired donors, with incorporation or reduction of molecular oxygen"/>
    <property type="evidence" value="ECO:0007669"/>
    <property type="project" value="InterPro"/>
</dbReference>
<dbReference type="EMBL" id="CP019699">
    <property type="protein sequence ID" value="AQS55968.1"/>
    <property type="molecule type" value="Genomic_DNA"/>
</dbReference>
<dbReference type="Gene3D" id="3.20.20.30">
    <property type="entry name" value="Luciferase-like domain"/>
    <property type="match status" value="1"/>
</dbReference>
<dbReference type="STRING" id="1471761.B0W44_09485"/>
<gene>
    <name evidence="2" type="ORF">B0W44_09485</name>
</gene>
<dbReference type="KEGG" id="ntr:B0W44_09485"/>
<proteinExistence type="predicted"/>